<reference evidence="2 3" key="1">
    <citation type="submission" date="2018-03" db="EMBL/GenBank/DDBJ databases">
        <title>The uncultured portion of the human microbiome is neutrally assembled.</title>
        <authorList>
            <person name="Jeraldo P."/>
            <person name="Boardman L."/>
            <person name="White B.A."/>
            <person name="Nelson H."/>
            <person name="Goldenfeld N."/>
            <person name="Chia N."/>
        </authorList>
    </citation>
    <scope>NUCLEOTIDE SEQUENCE [LARGE SCALE GENOMIC DNA]</scope>
    <source>
        <strain evidence="2">CIM:MAG 903</strain>
    </source>
</reference>
<name>A0A316ME98_9CLOT</name>
<organism evidence="2 3">
    <name type="scientific">Clostridium cadaveris</name>
    <dbReference type="NCBI Taxonomy" id="1529"/>
    <lineage>
        <taxon>Bacteria</taxon>
        <taxon>Bacillati</taxon>
        <taxon>Bacillota</taxon>
        <taxon>Clostridia</taxon>
        <taxon>Eubacteriales</taxon>
        <taxon>Clostridiaceae</taxon>
        <taxon>Clostridium</taxon>
    </lineage>
</organism>
<accession>A0A316ME98</accession>
<comment type="caution">
    <text evidence="2">The sequence shown here is derived from an EMBL/GenBank/DDBJ whole genome shotgun (WGS) entry which is preliminary data.</text>
</comment>
<protein>
    <submittedName>
        <fullName evidence="2">Uncharacterized protein</fullName>
    </submittedName>
</protein>
<dbReference type="EMBL" id="QAMZ01000005">
    <property type="protein sequence ID" value="PWL55559.1"/>
    <property type="molecule type" value="Genomic_DNA"/>
</dbReference>
<keyword evidence="1" id="KW-0472">Membrane</keyword>
<evidence type="ECO:0000256" key="1">
    <source>
        <dbReference type="SAM" id="Phobius"/>
    </source>
</evidence>
<evidence type="ECO:0000313" key="3">
    <source>
        <dbReference type="Proteomes" id="UP000246114"/>
    </source>
</evidence>
<feature type="transmembrane region" description="Helical" evidence="1">
    <location>
        <begin position="20"/>
        <end position="39"/>
    </location>
</feature>
<dbReference type="RefSeq" id="WP_099336275.1">
    <property type="nucleotide sequence ID" value="NZ_BAAACD010000026.1"/>
</dbReference>
<proteinExistence type="predicted"/>
<keyword evidence="1" id="KW-0812">Transmembrane</keyword>
<keyword evidence="1" id="KW-1133">Transmembrane helix</keyword>
<sequence>MNNSKAAVTVSSIISKIQMVCGVPCILLGIVGIVSSIGHMKTEDITFIIIFLGGGYLLIRNGRRRKKLIQEFKKYVIYISENPFGSISDLAMSMGKSEDEIRKNLDIMIKKKYFTNAYVDLKENRVVISNAKPVNNVPGNYTAPTINPDDIEYVSITCPSCGGVNKVEKGTVYECDFCGSHING</sequence>
<dbReference type="AlphaFoldDB" id="A0A316ME98"/>
<evidence type="ECO:0000313" key="2">
    <source>
        <dbReference type="EMBL" id="PWL55559.1"/>
    </source>
</evidence>
<dbReference type="Proteomes" id="UP000246114">
    <property type="component" value="Unassembled WGS sequence"/>
</dbReference>
<gene>
    <name evidence="2" type="ORF">DBY38_01120</name>
</gene>
<feature type="transmembrane region" description="Helical" evidence="1">
    <location>
        <begin position="45"/>
        <end position="62"/>
    </location>
</feature>